<evidence type="ECO:0000313" key="6">
    <source>
        <dbReference type="EMBL" id="KAL0841986.1"/>
    </source>
</evidence>
<evidence type="ECO:0000256" key="3">
    <source>
        <dbReference type="ARBA" id="ARBA00023157"/>
    </source>
</evidence>
<sequence>MKTFLVVSLACILPVVFSITPIFIMDENWVCNVKRSCLECLRLSQCSWCQAENRCFSRKLPTYEDFCRDNSTEYHNYELSLIDNARCSCAGGQLEENCYPPGVTDGPKCTGRGACICGRCVCDPMPDAEHPTKMVVGEFCEFDNFSCDGPRCNEGPYLHNDVRNMDNETAANIED</sequence>
<dbReference type="InterPro" id="IPR057073">
    <property type="entry name" value="EGF_integrin_2"/>
</dbReference>
<accession>A0ABD0TFW5</accession>
<gene>
    <name evidence="6" type="ORF">ABMA28_014207</name>
</gene>
<dbReference type="PROSITE" id="PS00243">
    <property type="entry name" value="I_EGF_1"/>
    <property type="match status" value="1"/>
</dbReference>
<dbReference type="Proteomes" id="UP001549921">
    <property type="component" value="Unassembled WGS sequence"/>
</dbReference>
<dbReference type="Gene3D" id="2.10.25.10">
    <property type="entry name" value="Laminin"/>
    <property type="match status" value="1"/>
</dbReference>
<dbReference type="Pfam" id="PF23105">
    <property type="entry name" value="EGF_integrin"/>
    <property type="match status" value="1"/>
</dbReference>
<evidence type="ECO:0000259" key="5">
    <source>
        <dbReference type="Pfam" id="PF23105"/>
    </source>
</evidence>
<keyword evidence="1 4" id="KW-0732">Signal</keyword>
<protein>
    <recommendedName>
        <fullName evidence="5">Integrin beta epidermal growth factor-like domain-containing protein</fullName>
    </recommendedName>
</protein>
<name>A0ABD0TFW5_LOXSC</name>
<feature type="chain" id="PRO_5044873144" description="Integrin beta epidermal growth factor-like domain-containing protein" evidence="4">
    <location>
        <begin position="19"/>
        <end position="175"/>
    </location>
</feature>
<dbReference type="EMBL" id="JBEDNZ010000005">
    <property type="protein sequence ID" value="KAL0841986.1"/>
    <property type="molecule type" value="Genomic_DNA"/>
</dbReference>
<dbReference type="InterPro" id="IPR057243">
    <property type="entry name" value="Integrin_I-EGF_CS"/>
</dbReference>
<evidence type="ECO:0000256" key="2">
    <source>
        <dbReference type="ARBA" id="ARBA00022737"/>
    </source>
</evidence>
<comment type="caution">
    <text evidence="6">The sequence shown here is derived from an EMBL/GenBank/DDBJ whole genome shotgun (WGS) entry which is preliminary data.</text>
</comment>
<evidence type="ECO:0000256" key="4">
    <source>
        <dbReference type="SAM" id="SignalP"/>
    </source>
</evidence>
<proteinExistence type="predicted"/>
<evidence type="ECO:0000256" key="1">
    <source>
        <dbReference type="ARBA" id="ARBA00022729"/>
    </source>
</evidence>
<feature type="signal peptide" evidence="4">
    <location>
        <begin position="1"/>
        <end position="18"/>
    </location>
</feature>
<keyword evidence="2" id="KW-0677">Repeat</keyword>
<keyword evidence="3" id="KW-1015">Disulfide bond</keyword>
<reference evidence="6 7" key="1">
    <citation type="submission" date="2024-06" db="EMBL/GenBank/DDBJ databases">
        <title>A chromosome-level genome assembly of beet webworm, Loxostege sticticalis.</title>
        <authorList>
            <person name="Zhang Y."/>
        </authorList>
    </citation>
    <scope>NUCLEOTIDE SEQUENCE [LARGE SCALE GENOMIC DNA]</scope>
    <source>
        <strain evidence="6">AQ028</strain>
        <tissue evidence="6">Male pupae</tissue>
    </source>
</reference>
<organism evidence="6 7">
    <name type="scientific">Loxostege sticticalis</name>
    <name type="common">Beet webworm moth</name>
    <dbReference type="NCBI Taxonomy" id="481309"/>
    <lineage>
        <taxon>Eukaryota</taxon>
        <taxon>Metazoa</taxon>
        <taxon>Ecdysozoa</taxon>
        <taxon>Arthropoda</taxon>
        <taxon>Hexapoda</taxon>
        <taxon>Insecta</taxon>
        <taxon>Pterygota</taxon>
        <taxon>Neoptera</taxon>
        <taxon>Endopterygota</taxon>
        <taxon>Lepidoptera</taxon>
        <taxon>Glossata</taxon>
        <taxon>Ditrysia</taxon>
        <taxon>Pyraloidea</taxon>
        <taxon>Crambidae</taxon>
        <taxon>Pyraustinae</taxon>
        <taxon>Loxostege</taxon>
    </lineage>
</organism>
<evidence type="ECO:0000313" key="7">
    <source>
        <dbReference type="Proteomes" id="UP001549921"/>
    </source>
</evidence>
<dbReference type="AlphaFoldDB" id="A0ABD0TFW5"/>
<feature type="domain" description="Integrin beta epidermal growth factor-like" evidence="5">
    <location>
        <begin position="94"/>
        <end position="141"/>
    </location>
</feature>